<dbReference type="Gene3D" id="1.10.1200.10">
    <property type="entry name" value="ACP-like"/>
    <property type="match status" value="1"/>
</dbReference>
<dbReference type="Gene3D" id="3.30.300.30">
    <property type="match status" value="1"/>
</dbReference>
<dbReference type="InterPro" id="IPR001242">
    <property type="entry name" value="Condensation_dom"/>
</dbReference>
<dbReference type="InterPro" id="IPR009081">
    <property type="entry name" value="PP-bd_ACP"/>
</dbReference>
<dbReference type="Gene3D" id="3.30.559.10">
    <property type="entry name" value="Chloramphenicol acetyltransferase-like domain"/>
    <property type="match status" value="1"/>
</dbReference>
<organism evidence="5 6">
    <name type="scientific">Basidiobolus ranarum</name>
    <dbReference type="NCBI Taxonomy" id="34480"/>
    <lineage>
        <taxon>Eukaryota</taxon>
        <taxon>Fungi</taxon>
        <taxon>Fungi incertae sedis</taxon>
        <taxon>Zoopagomycota</taxon>
        <taxon>Entomophthoromycotina</taxon>
        <taxon>Basidiobolomycetes</taxon>
        <taxon>Basidiobolales</taxon>
        <taxon>Basidiobolaceae</taxon>
        <taxon>Basidiobolus</taxon>
    </lineage>
</organism>
<dbReference type="SUPFAM" id="SSF47336">
    <property type="entry name" value="ACP-like"/>
    <property type="match status" value="1"/>
</dbReference>
<dbReference type="InterPro" id="IPR029063">
    <property type="entry name" value="SAM-dependent_MTases_sf"/>
</dbReference>
<dbReference type="Proteomes" id="UP001479436">
    <property type="component" value="Unassembled WGS sequence"/>
</dbReference>
<evidence type="ECO:0000313" key="6">
    <source>
        <dbReference type="Proteomes" id="UP001479436"/>
    </source>
</evidence>
<proteinExistence type="predicted"/>
<dbReference type="Gene3D" id="3.40.50.150">
    <property type="entry name" value="Vaccinia Virus protein VP39"/>
    <property type="match status" value="1"/>
</dbReference>
<dbReference type="PROSITE" id="PS50075">
    <property type="entry name" value="CARRIER"/>
    <property type="match status" value="1"/>
</dbReference>
<evidence type="ECO:0000313" key="5">
    <source>
        <dbReference type="EMBL" id="KAK9670841.1"/>
    </source>
</evidence>
<dbReference type="Pfam" id="PF00550">
    <property type="entry name" value="PP-binding"/>
    <property type="match status" value="1"/>
</dbReference>
<sequence length="688" mass="78919">MEEGSFDTIICNSVAQYFPNIEYLKDVVVRAVKLLRAGGHIFLGDIRSLVLLKHFHSSMELHKAHGDLRGDELERRISNRMMSEKELLVDPAFFFALKEEIPEIANVEILTKTGRSLNELTQYRYQVVIRVGVSEDSQAIADWVDYQTSEITLDEIKQTLESGQREYFAVENIINSRLTREVTLVKLLEMEESHTLSASNIRAQLEALLPSGVEVDDILSIGKGAGYNVHISWSRQQNDGCFDVIFTQIGLLAPQRYNFKEPNYSLWKWKSYGNNPMHEVVNKQFVPRLLDHLRTILPKYMVPNSMIILESLPVMLNGKVNRLALPIPSSHQFGANSNYVEPGTMLEKTLERIFSEVLGFERTSIHDNFFDLGGHSLSATKVISRIRMVLQQEVPLKFLFEAPTIASLSERLEILASESIRVEGPIPKLSILVEREQLPLSFAQERLWFMNELIPDSYFYNMPLALTLTGELNVGALKQSIVDIIVRHESLRTTFALSGNEPVQVIKPANKFSLSFDEYYQEDDTEALETLVFNEFKKPFDLVNGPLIRVKLIHVTPRKYIFVVVTHHIIFDGWSYTIFQKELSALYESNTLGKPSHLPDLTIQYVDFAVWQRNWLQGDNLDIQMNYWKKHLKNMSTLTLATDFIRPAVLSYQANVQEMSFSSAFTSQLKELSKMEASTLHCHWFSYC</sequence>
<keyword evidence="6" id="KW-1185">Reference proteome</keyword>
<evidence type="ECO:0000256" key="1">
    <source>
        <dbReference type="ARBA" id="ARBA00022450"/>
    </source>
</evidence>
<dbReference type="CDD" id="cd19531">
    <property type="entry name" value="LCL_NRPS-like"/>
    <property type="match status" value="1"/>
</dbReference>
<gene>
    <name evidence="5" type="ORF">K7432_017374</name>
</gene>
<comment type="caution">
    <text evidence="5">The sequence shown here is derived from an EMBL/GenBank/DDBJ whole genome shotgun (WGS) entry which is preliminary data.</text>
</comment>
<dbReference type="SUPFAM" id="SSF52777">
    <property type="entry name" value="CoA-dependent acyltransferases"/>
    <property type="match status" value="1"/>
</dbReference>
<dbReference type="Gene3D" id="3.30.559.30">
    <property type="entry name" value="Nonribosomal peptide synthetase, condensation domain"/>
    <property type="match status" value="1"/>
</dbReference>
<dbReference type="InterPro" id="IPR023213">
    <property type="entry name" value="CAT-like_dom_sf"/>
</dbReference>
<protein>
    <recommendedName>
        <fullName evidence="4">Carrier domain-containing protein</fullName>
    </recommendedName>
</protein>
<name>A0ABR2VKJ8_9FUNG</name>
<dbReference type="Pfam" id="PF00668">
    <property type="entry name" value="Condensation"/>
    <property type="match status" value="1"/>
</dbReference>
<reference evidence="5 6" key="1">
    <citation type="submission" date="2023-04" db="EMBL/GenBank/DDBJ databases">
        <title>Genome of Basidiobolus ranarum AG-B5.</title>
        <authorList>
            <person name="Stajich J.E."/>
            <person name="Carter-House D."/>
            <person name="Gryganskyi A."/>
        </authorList>
    </citation>
    <scope>NUCLEOTIDE SEQUENCE [LARGE SCALE GENOMIC DNA]</scope>
    <source>
        <strain evidence="5 6">AG-B5</strain>
    </source>
</reference>
<dbReference type="SUPFAM" id="SSF56801">
    <property type="entry name" value="Acetyl-CoA synthetase-like"/>
    <property type="match status" value="1"/>
</dbReference>
<dbReference type="InterPro" id="IPR006162">
    <property type="entry name" value="Ppantetheine_attach_site"/>
</dbReference>
<dbReference type="InterPro" id="IPR045851">
    <property type="entry name" value="AMP-bd_C_sf"/>
</dbReference>
<keyword evidence="3" id="KW-0436">Ligase</keyword>
<evidence type="ECO:0000259" key="4">
    <source>
        <dbReference type="PROSITE" id="PS50075"/>
    </source>
</evidence>
<evidence type="ECO:0000256" key="2">
    <source>
        <dbReference type="ARBA" id="ARBA00022553"/>
    </source>
</evidence>
<dbReference type="PANTHER" id="PTHR45527">
    <property type="entry name" value="NONRIBOSOMAL PEPTIDE SYNTHETASE"/>
    <property type="match status" value="1"/>
</dbReference>
<accession>A0ABR2VKJ8</accession>
<dbReference type="PANTHER" id="PTHR45527:SF1">
    <property type="entry name" value="FATTY ACID SYNTHASE"/>
    <property type="match status" value="1"/>
</dbReference>
<dbReference type="PROSITE" id="PS00012">
    <property type="entry name" value="PHOSPHOPANTETHEINE"/>
    <property type="match status" value="1"/>
</dbReference>
<keyword evidence="1" id="KW-0596">Phosphopantetheine</keyword>
<dbReference type="InterPro" id="IPR036736">
    <property type="entry name" value="ACP-like_sf"/>
</dbReference>
<dbReference type="EMBL" id="JASJQH010010572">
    <property type="protein sequence ID" value="KAK9670841.1"/>
    <property type="molecule type" value="Genomic_DNA"/>
</dbReference>
<dbReference type="SUPFAM" id="SSF53335">
    <property type="entry name" value="S-adenosyl-L-methionine-dependent methyltransferases"/>
    <property type="match status" value="1"/>
</dbReference>
<evidence type="ECO:0000256" key="3">
    <source>
        <dbReference type="ARBA" id="ARBA00022598"/>
    </source>
</evidence>
<keyword evidence="2" id="KW-0597">Phosphoprotein</keyword>
<feature type="domain" description="Carrier" evidence="4">
    <location>
        <begin position="341"/>
        <end position="416"/>
    </location>
</feature>